<dbReference type="SUPFAM" id="SSF82171">
    <property type="entry name" value="DPP6 N-terminal domain-like"/>
    <property type="match status" value="1"/>
</dbReference>
<evidence type="ECO:0008006" key="3">
    <source>
        <dbReference type="Google" id="ProtNLM"/>
    </source>
</evidence>
<gene>
    <name evidence="1" type="ORF">Q8G51_00520</name>
</gene>
<dbReference type="RefSeq" id="WP_305157603.1">
    <property type="nucleotide sequence ID" value="NZ_JAUUUQ010000001.1"/>
</dbReference>
<evidence type="ECO:0000313" key="1">
    <source>
        <dbReference type="EMBL" id="MDP1446361.1"/>
    </source>
</evidence>
<organism evidence="1 2">
    <name type="scientific">Acinetobacter lwoffii</name>
    <dbReference type="NCBI Taxonomy" id="28090"/>
    <lineage>
        <taxon>Bacteria</taxon>
        <taxon>Pseudomonadati</taxon>
        <taxon>Pseudomonadota</taxon>
        <taxon>Gammaproteobacteria</taxon>
        <taxon>Moraxellales</taxon>
        <taxon>Moraxellaceae</taxon>
        <taxon>Acinetobacter</taxon>
    </lineage>
</organism>
<evidence type="ECO:0000313" key="2">
    <source>
        <dbReference type="Proteomes" id="UP001242129"/>
    </source>
</evidence>
<dbReference type="AlphaFoldDB" id="A0AAW8AT01"/>
<proteinExistence type="predicted"/>
<protein>
    <recommendedName>
        <fullName evidence="3">Tail fiber protein</fullName>
    </recommendedName>
</protein>
<dbReference type="Proteomes" id="UP001242129">
    <property type="component" value="Unassembled WGS sequence"/>
</dbReference>
<name>A0AAW8AT01_ACILW</name>
<comment type="caution">
    <text evidence="1">The sequence shown here is derived from an EMBL/GenBank/DDBJ whole genome shotgun (WGS) entry which is preliminary data.</text>
</comment>
<sequence length="763" mass="84356">MAVPEQTPYKEYTANGSTTSFALGFICDSKNDLIVLVDGVTPPVATWSLIGANAVFTTAPASGKKIILQRQTKFERTTNFQGTNNSFRPETINKDIDRVWLKLQELGIADWLMKLYVDRLHREQKEYIDQKDDELKNYLIEEIRKQGVALDQLEDYYNRLMQKLAEIALEGGWTDSVVTTWSGRTQEQKNKDFLTAADWGMVADEVTDNKSKFANAIAHYQATGIRTYLPFNNGLAYKLDDSNYSSELLRKVFFGEGRIYQFGLTASDPNRYATRTLALNNPQYLSSEIDPNVDFTVSNSFAVGKFIRIGQSPNNAMQGFCYDLRTNEYFSYHVSTTVSGDSGVEYGVLNRYSAHEAELGVFQSVQSSTPQKITGHQGLSLAYDSSGNRWFFASAHSSDESAGAFIIKFQWDSSNNEIRNDTKIRVFNQSKRTSATTTPAVSPDGRYLAVKRNESPSSSETGQGAYRIRVFDLQKCLGLNSLNWENDYLYEFVTESFDLIGTTYSFQNLAVGFDTVTCLFGNSVRDDPVKLLHYTLDGRLISADLNCRIGMVEAHADDPASPYEPEAVCLSYYKGVPALFTFVTSGLSGARIARLMVSSSKLGKTGVERFNIPVGGVAESVDLSNNGYFLRGYRRGEQKLQLYTSASQTRITAHTGNLLALVVQNDNDASGAGNWEWRINNTGALYPSKDKAQSVGGSDRLLTSVFTEKVSYTATVFDSIGSGSPEGVLVAGVGSTYRNTSGGANTTFYVKESGTGNTGWVAK</sequence>
<accession>A0AAW8AT01</accession>
<dbReference type="EMBL" id="JAUUUS010000001">
    <property type="protein sequence ID" value="MDP1446361.1"/>
    <property type="molecule type" value="Genomic_DNA"/>
</dbReference>
<reference evidence="1" key="1">
    <citation type="submission" date="2023-07" db="EMBL/GenBank/DDBJ databases">
        <title>Dynamics of blaOXA-23 gene transmission in Acinetobacter spp. from contaminated veterinary surfaces.</title>
        <authorList>
            <person name="Moreira Da Silva J."/>
            <person name="Menezes J."/>
            <person name="Fernandes L."/>
            <person name="Marques C."/>
            <person name="Amaral A."/>
            <person name="Timofte D."/>
            <person name="Pomba C."/>
        </authorList>
    </citation>
    <scope>NUCLEOTIDE SEQUENCE</scope>
    <source>
        <strain evidence="1">CMVB11Z4A1</strain>
    </source>
</reference>